<feature type="transmembrane region" description="Helical" evidence="1">
    <location>
        <begin position="6"/>
        <end position="25"/>
    </location>
</feature>
<dbReference type="EMBL" id="KZ852061">
    <property type="protein sequence ID" value="RDH30416.1"/>
    <property type="molecule type" value="Genomic_DNA"/>
</dbReference>
<keyword evidence="1" id="KW-0812">Transmembrane</keyword>
<accession>A0A3F3PVP2</accession>
<keyword evidence="3" id="KW-1185">Reference proteome</keyword>
<gene>
    <name evidence="2" type="ORF">BDQ94DRAFT_149005</name>
</gene>
<keyword evidence="1" id="KW-1133">Transmembrane helix</keyword>
<keyword evidence="1" id="KW-0472">Membrane</keyword>
<evidence type="ECO:0000313" key="3">
    <source>
        <dbReference type="Proteomes" id="UP000253729"/>
    </source>
</evidence>
<protein>
    <submittedName>
        <fullName evidence="2">Uncharacterized protein</fullName>
    </submittedName>
</protein>
<dbReference type="RefSeq" id="XP_026623438.1">
    <property type="nucleotide sequence ID" value="XM_026767294.1"/>
</dbReference>
<organism evidence="2 3">
    <name type="scientific">Aspergillus welwitschiae</name>
    <dbReference type="NCBI Taxonomy" id="1341132"/>
    <lineage>
        <taxon>Eukaryota</taxon>
        <taxon>Fungi</taxon>
        <taxon>Dikarya</taxon>
        <taxon>Ascomycota</taxon>
        <taxon>Pezizomycotina</taxon>
        <taxon>Eurotiomycetes</taxon>
        <taxon>Eurotiomycetidae</taxon>
        <taxon>Eurotiales</taxon>
        <taxon>Aspergillaceae</taxon>
        <taxon>Aspergillus</taxon>
        <taxon>Aspergillus subgen. Circumdati</taxon>
    </lineage>
</organism>
<dbReference type="AlphaFoldDB" id="A0A3F3PVP2"/>
<sequence length="60" mass="6925">MNQEWAVHTYWVTLSFHILYIMGLIDKLVARKHRLHTGTGPSITEYGIRQPPAAASIRYD</sequence>
<proteinExistence type="predicted"/>
<name>A0A3F3PVP2_9EURO</name>
<reference evidence="2 3" key="1">
    <citation type="submission" date="2018-07" db="EMBL/GenBank/DDBJ databases">
        <title>The genomes of Aspergillus section Nigri reveals drivers in fungal speciation.</title>
        <authorList>
            <consortium name="DOE Joint Genome Institute"/>
            <person name="Vesth T.C."/>
            <person name="Nybo J."/>
            <person name="Theobald S."/>
            <person name="Brandl J."/>
            <person name="Frisvad J.C."/>
            <person name="Nielsen K.F."/>
            <person name="Lyhne E.K."/>
            <person name="Kogle M.E."/>
            <person name="Kuo A."/>
            <person name="Riley R."/>
            <person name="Clum A."/>
            <person name="Nolan M."/>
            <person name="Lipzen A."/>
            <person name="Salamov A."/>
            <person name="Henrissat B."/>
            <person name="Wiebenga A."/>
            <person name="De vries R.P."/>
            <person name="Grigoriev I.V."/>
            <person name="Mortensen U.H."/>
            <person name="Andersen M.R."/>
            <person name="Baker S.E."/>
        </authorList>
    </citation>
    <scope>NUCLEOTIDE SEQUENCE [LARGE SCALE GENOMIC DNA]</scope>
    <source>
        <strain evidence="2 3">CBS 139.54b</strain>
    </source>
</reference>
<evidence type="ECO:0000256" key="1">
    <source>
        <dbReference type="SAM" id="Phobius"/>
    </source>
</evidence>
<dbReference type="Proteomes" id="UP000253729">
    <property type="component" value="Unassembled WGS sequence"/>
</dbReference>
<feature type="non-terminal residue" evidence="2">
    <location>
        <position position="60"/>
    </location>
</feature>
<dbReference type="GeneID" id="38135650"/>
<evidence type="ECO:0000313" key="2">
    <source>
        <dbReference type="EMBL" id="RDH30416.1"/>
    </source>
</evidence>